<dbReference type="STRING" id="1802202.A2730_03335"/>
<dbReference type="EMBL" id="MHOO01000008">
    <property type="protein sequence ID" value="OGZ64137.1"/>
    <property type="molecule type" value="Genomic_DNA"/>
</dbReference>
<reference evidence="1 2" key="1">
    <citation type="journal article" date="2016" name="Nat. Commun.">
        <title>Thousands of microbial genomes shed light on interconnected biogeochemical processes in an aquifer system.</title>
        <authorList>
            <person name="Anantharaman K."/>
            <person name="Brown C.T."/>
            <person name="Hug L.A."/>
            <person name="Sharon I."/>
            <person name="Castelle C.J."/>
            <person name="Probst A.J."/>
            <person name="Thomas B.C."/>
            <person name="Singh A."/>
            <person name="Wilkins M.J."/>
            <person name="Karaoz U."/>
            <person name="Brodie E.L."/>
            <person name="Williams K.H."/>
            <person name="Hubbard S.S."/>
            <person name="Banfield J.F."/>
        </authorList>
    </citation>
    <scope>NUCLEOTIDE SEQUENCE [LARGE SCALE GENOMIC DNA]</scope>
</reference>
<dbReference type="Proteomes" id="UP000176855">
    <property type="component" value="Unassembled WGS sequence"/>
</dbReference>
<dbReference type="InterPro" id="IPR029063">
    <property type="entry name" value="SAM-dependent_MTases_sf"/>
</dbReference>
<dbReference type="SUPFAM" id="SSF53335">
    <property type="entry name" value="S-adenosyl-L-methionine-dependent methyltransferases"/>
    <property type="match status" value="1"/>
</dbReference>
<gene>
    <name evidence="1" type="ORF">A2730_03335</name>
</gene>
<comment type="caution">
    <text evidence="1">The sequence shown here is derived from an EMBL/GenBank/DDBJ whole genome shotgun (WGS) entry which is preliminary data.</text>
</comment>
<evidence type="ECO:0008006" key="3">
    <source>
        <dbReference type="Google" id="ProtNLM"/>
    </source>
</evidence>
<proteinExistence type="predicted"/>
<accession>A0A1G2HNR6</accession>
<dbReference type="Pfam" id="PF13489">
    <property type="entry name" value="Methyltransf_23"/>
    <property type="match status" value="1"/>
</dbReference>
<name>A0A1G2HNR6_9BACT</name>
<organism evidence="1 2">
    <name type="scientific">Candidatus Staskawiczbacteria bacterium RIFCSPHIGHO2_01_FULL_39_25</name>
    <dbReference type="NCBI Taxonomy" id="1802202"/>
    <lineage>
        <taxon>Bacteria</taxon>
        <taxon>Candidatus Staskawicziibacteriota</taxon>
    </lineage>
</organism>
<dbReference type="Gene3D" id="3.40.50.150">
    <property type="entry name" value="Vaccinia Virus protein VP39"/>
    <property type="match status" value="1"/>
</dbReference>
<dbReference type="CDD" id="cd02440">
    <property type="entry name" value="AdoMet_MTases"/>
    <property type="match status" value="1"/>
</dbReference>
<sequence>MKCTLCGREKFNIVKKRIRDSHVHSVVTCKKCGLVQLSPRPSLKKEQEFYDKNLQSKNILSPTDIKTITLNSLHDTNRRADFVGKHCNKKSHILDIGSGDGLFLKEMEGRGYNITGLEVSKERRETSKKVAKAKVLDINLLKDQPPADFKKFDGVTLIHVLEHIIDPVLFLQNIAKNFLKKDGSIIIEVPNLDDLLVVENKQYDAFYWQRGHVFYFNKKTLTQVVKKGGFLIKSFEYVQRYGLENFMHWQVKGKPQIDKPTFQIEGEYKWLEDYYKSYLCKIGKSDTMIIVIKP</sequence>
<dbReference type="AlphaFoldDB" id="A0A1G2HNR6"/>
<dbReference type="PANTHER" id="PTHR43861">
    <property type="entry name" value="TRANS-ACONITATE 2-METHYLTRANSFERASE-RELATED"/>
    <property type="match status" value="1"/>
</dbReference>
<evidence type="ECO:0000313" key="1">
    <source>
        <dbReference type="EMBL" id="OGZ64137.1"/>
    </source>
</evidence>
<protein>
    <recommendedName>
        <fullName evidence="3">Methyltransferase</fullName>
    </recommendedName>
</protein>
<evidence type="ECO:0000313" key="2">
    <source>
        <dbReference type="Proteomes" id="UP000176855"/>
    </source>
</evidence>